<dbReference type="InterPro" id="IPR044643">
    <property type="entry name" value="TrpF_fam"/>
</dbReference>
<evidence type="ECO:0000256" key="9">
    <source>
        <dbReference type="HAMAP-Rule" id="MF_00135"/>
    </source>
</evidence>
<gene>
    <name evidence="9" type="primary">trpF</name>
    <name evidence="11" type="ORF">H8S08_09700</name>
</gene>
<comment type="pathway">
    <text evidence="2 9">Amino-acid biosynthesis; L-tryptophan biosynthesis; L-tryptophan from chorismate: step 3/5.</text>
</comment>
<evidence type="ECO:0000256" key="1">
    <source>
        <dbReference type="ARBA" id="ARBA00001164"/>
    </source>
</evidence>
<feature type="domain" description="N-(5'phosphoribosyl) anthranilate isomerase (PRAI)" evidence="10">
    <location>
        <begin position="4"/>
        <end position="198"/>
    </location>
</feature>
<dbReference type="Gene3D" id="3.20.20.70">
    <property type="entry name" value="Aldolase class I"/>
    <property type="match status" value="1"/>
</dbReference>
<evidence type="ECO:0000259" key="10">
    <source>
        <dbReference type="Pfam" id="PF00697"/>
    </source>
</evidence>
<organism evidence="11 12">
    <name type="scientific">Alistipes hominis</name>
    <dbReference type="NCBI Taxonomy" id="2763015"/>
    <lineage>
        <taxon>Bacteria</taxon>
        <taxon>Pseudomonadati</taxon>
        <taxon>Bacteroidota</taxon>
        <taxon>Bacteroidia</taxon>
        <taxon>Bacteroidales</taxon>
        <taxon>Rikenellaceae</taxon>
        <taxon>Alistipes</taxon>
    </lineage>
</organism>
<keyword evidence="7 9" id="KW-0057">Aromatic amino acid biosynthesis</keyword>
<dbReference type="Pfam" id="PF00697">
    <property type="entry name" value="PRAI"/>
    <property type="match status" value="1"/>
</dbReference>
<dbReference type="EC" id="5.3.1.24" evidence="3 9"/>
<evidence type="ECO:0000256" key="2">
    <source>
        <dbReference type="ARBA" id="ARBA00004664"/>
    </source>
</evidence>
<evidence type="ECO:0000256" key="6">
    <source>
        <dbReference type="ARBA" id="ARBA00022822"/>
    </source>
</evidence>
<comment type="catalytic activity">
    <reaction evidence="1 9">
        <text>N-(5-phospho-beta-D-ribosyl)anthranilate = 1-(2-carboxyphenylamino)-1-deoxy-D-ribulose 5-phosphate</text>
        <dbReference type="Rhea" id="RHEA:21540"/>
        <dbReference type="ChEBI" id="CHEBI:18277"/>
        <dbReference type="ChEBI" id="CHEBI:58613"/>
        <dbReference type="EC" id="5.3.1.24"/>
    </reaction>
</comment>
<keyword evidence="12" id="KW-1185">Reference proteome</keyword>
<dbReference type="EMBL" id="JACOOK010000005">
    <property type="protein sequence ID" value="MBC5617283.1"/>
    <property type="molecule type" value="Genomic_DNA"/>
</dbReference>
<reference evidence="11 12" key="1">
    <citation type="submission" date="2020-08" db="EMBL/GenBank/DDBJ databases">
        <title>Genome public.</title>
        <authorList>
            <person name="Liu C."/>
            <person name="Sun Q."/>
        </authorList>
    </citation>
    <scope>NUCLEOTIDE SEQUENCE [LARGE SCALE GENOMIC DNA]</scope>
    <source>
        <strain evidence="11 12">New-7</strain>
    </source>
</reference>
<comment type="caution">
    <text evidence="11">The sequence shown here is derived from an EMBL/GenBank/DDBJ whole genome shotgun (WGS) entry which is preliminary data.</text>
</comment>
<dbReference type="InterPro" id="IPR011060">
    <property type="entry name" value="RibuloseP-bd_barrel"/>
</dbReference>
<evidence type="ECO:0000256" key="8">
    <source>
        <dbReference type="ARBA" id="ARBA00023235"/>
    </source>
</evidence>
<keyword evidence="8 9" id="KW-0413">Isomerase</keyword>
<dbReference type="PANTHER" id="PTHR42894">
    <property type="entry name" value="N-(5'-PHOSPHORIBOSYL)ANTHRANILATE ISOMERASE"/>
    <property type="match status" value="1"/>
</dbReference>
<proteinExistence type="inferred from homology"/>
<comment type="similarity">
    <text evidence="9">Belongs to the TrpF family.</text>
</comment>
<dbReference type="PANTHER" id="PTHR42894:SF1">
    <property type="entry name" value="N-(5'-PHOSPHORIBOSYL)ANTHRANILATE ISOMERASE"/>
    <property type="match status" value="1"/>
</dbReference>
<dbReference type="SUPFAM" id="SSF51366">
    <property type="entry name" value="Ribulose-phoshate binding barrel"/>
    <property type="match status" value="1"/>
</dbReference>
<accession>A0ABR7CNM6</accession>
<evidence type="ECO:0000256" key="5">
    <source>
        <dbReference type="ARBA" id="ARBA00022605"/>
    </source>
</evidence>
<keyword evidence="6 9" id="KW-0822">Tryptophan biosynthesis</keyword>
<dbReference type="RefSeq" id="WP_118656890.1">
    <property type="nucleotide sequence ID" value="NZ_JACOOK010000005.1"/>
</dbReference>
<evidence type="ECO:0000256" key="3">
    <source>
        <dbReference type="ARBA" id="ARBA00012572"/>
    </source>
</evidence>
<dbReference type="InterPro" id="IPR013785">
    <property type="entry name" value="Aldolase_TIM"/>
</dbReference>
<dbReference type="Proteomes" id="UP000636891">
    <property type="component" value="Unassembled WGS sequence"/>
</dbReference>
<evidence type="ECO:0000313" key="11">
    <source>
        <dbReference type="EMBL" id="MBC5617283.1"/>
    </source>
</evidence>
<evidence type="ECO:0000256" key="4">
    <source>
        <dbReference type="ARBA" id="ARBA00022272"/>
    </source>
</evidence>
<evidence type="ECO:0000256" key="7">
    <source>
        <dbReference type="ARBA" id="ARBA00023141"/>
    </source>
</evidence>
<name>A0ABR7CNM6_9BACT</name>
<evidence type="ECO:0000313" key="12">
    <source>
        <dbReference type="Proteomes" id="UP000636891"/>
    </source>
</evidence>
<dbReference type="InterPro" id="IPR001240">
    <property type="entry name" value="PRAI_dom"/>
</dbReference>
<dbReference type="HAMAP" id="MF_00135">
    <property type="entry name" value="PRAI"/>
    <property type="match status" value="1"/>
</dbReference>
<dbReference type="CDD" id="cd00405">
    <property type="entry name" value="PRAI"/>
    <property type="match status" value="1"/>
</dbReference>
<dbReference type="GO" id="GO:0016853">
    <property type="term" value="F:isomerase activity"/>
    <property type="evidence" value="ECO:0007669"/>
    <property type="project" value="UniProtKB-KW"/>
</dbReference>
<keyword evidence="5 9" id="KW-0028">Amino-acid biosynthesis</keyword>
<protein>
    <recommendedName>
        <fullName evidence="4 9">N-(5'-phosphoribosyl)anthranilate isomerase</fullName>
        <shortName evidence="9">PRAI</shortName>
        <ecNumber evidence="3 9">5.3.1.24</ecNumber>
    </recommendedName>
</protein>
<sequence>MIFKVCGMRDPENIRRIDLSGADWMGFVFYPPSPRRVESLPAFMPEYARRVGVFVDEPVENIQVRAKEFGLNYLQLHGSESPDDCLRLQDRGLRVIKAFRIGTAGDLEATAAYEAACSYFLFDTKTPAYGGSGKTFDWTVLDAYRGQTPFLLSGGIGPEHVRALKAFRHDRLVGYDLNSRFEQAPGIKDVEKITRFIQDMKCKK</sequence>